<gene>
    <name evidence="3" type="ORF">TrST_g4284</name>
</gene>
<name>A0A9W7C5P4_9STRA</name>
<sequence>MPRESGSGPESMALMRGTKTMEQIETGAEGVTASPCTACKPGTFSSTLGELSCTKCPQGASTEGFEGYPQECKICPLGLVTDEEACAIEVCLSNEYSNNGTCEKCDTVMSTIVIFGSLLTFLFAAQYVKKIAGGTSNGRQKMIRLKILSTFLQTTEITTMVKISWPSIAFFAMPFKLPTANFACMIGAASNTFVSYAYFMNSCGVLGLFALFFVAIRCSSRNFTLQQSLVSALLFLMILWYTPVLQNTAQWYDCFEDEARGGRSYMVSEPNNYCGQGSEGFDFDSPFFIGMTTGFISLFVGVGFPAFIVWKTKELKRTDKLNAESTFAFLYENYSPSVPYFEAIHFLRKALLILLMTVPSFLRSTLESVGVDASVVQALFSLLVNVGFFFIVWKTEPLVYFPCSLLKNRNLNNLAELVGCGATIAGNLLALIGSFSPYSQGIVNVLGTIFAIVNLSFVVVFFFGFYLDMKRTNKEKQALIERSQSSAEEGGVTSFSRGSDIAEKLAKSVKDAELDFDGMLVTLAVLEGRRKEEVIAELPFYRSHVALALKKELLKTEKDREVKELGGDLKVTLTEYRNLLGRVNAAVAIHTGREISDFKGLEDIAKDNKLEFCQKTIASLEASGGTLQKAPRIVKKLSSIGLTNELEMVANPMSTGKATQL</sequence>
<feature type="transmembrane region" description="Helical" evidence="1">
    <location>
        <begin position="374"/>
        <end position="393"/>
    </location>
</feature>
<dbReference type="OrthoDB" id="10535974at2759"/>
<dbReference type="SUPFAM" id="SSF57184">
    <property type="entry name" value="Growth factor receptor domain"/>
    <property type="match status" value="1"/>
</dbReference>
<comment type="caution">
    <text evidence="3">The sequence shown here is derived from an EMBL/GenBank/DDBJ whole genome shotgun (WGS) entry which is preliminary data.</text>
</comment>
<feature type="transmembrane region" description="Helical" evidence="1">
    <location>
        <begin position="414"/>
        <end position="435"/>
    </location>
</feature>
<proteinExistence type="predicted"/>
<dbReference type="Gene3D" id="2.10.50.10">
    <property type="entry name" value="Tumor Necrosis Factor Receptor, subunit A, domain 2"/>
    <property type="match status" value="1"/>
</dbReference>
<feature type="transmembrane region" description="Helical" evidence="1">
    <location>
        <begin position="108"/>
        <end position="128"/>
    </location>
</feature>
<feature type="transmembrane region" description="Helical" evidence="1">
    <location>
        <begin position="287"/>
        <end position="310"/>
    </location>
</feature>
<organism evidence="3 4">
    <name type="scientific">Triparma strigata</name>
    <dbReference type="NCBI Taxonomy" id="1606541"/>
    <lineage>
        <taxon>Eukaryota</taxon>
        <taxon>Sar</taxon>
        <taxon>Stramenopiles</taxon>
        <taxon>Ochrophyta</taxon>
        <taxon>Bolidophyceae</taxon>
        <taxon>Parmales</taxon>
        <taxon>Triparmaceae</taxon>
        <taxon>Triparma</taxon>
    </lineage>
</organism>
<evidence type="ECO:0000256" key="1">
    <source>
        <dbReference type="SAM" id="Phobius"/>
    </source>
</evidence>
<accession>A0A9W7C5P4</accession>
<dbReference type="InterPro" id="IPR009030">
    <property type="entry name" value="Growth_fac_rcpt_cys_sf"/>
</dbReference>
<keyword evidence="4" id="KW-1185">Reference proteome</keyword>
<evidence type="ECO:0000313" key="3">
    <source>
        <dbReference type="EMBL" id="GMI00126.1"/>
    </source>
</evidence>
<protein>
    <recommendedName>
        <fullName evidence="2">Tyrosine-protein kinase ephrin type A/B receptor-like domain-containing protein</fullName>
    </recommendedName>
</protein>
<dbReference type="InterPro" id="IPR011641">
    <property type="entry name" value="Tyr-kin_ephrin_A/B_rcpt-like"/>
</dbReference>
<dbReference type="AlphaFoldDB" id="A0A9W7C5P4"/>
<feature type="transmembrane region" description="Helical" evidence="1">
    <location>
        <begin position="223"/>
        <end position="242"/>
    </location>
</feature>
<evidence type="ECO:0000313" key="4">
    <source>
        <dbReference type="Proteomes" id="UP001165085"/>
    </source>
</evidence>
<feature type="transmembrane region" description="Helical" evidence="1">
    <location>
        <begin position="193"/>
        <end position="216"/>
    </location>
</feature>
<keyword evidence="1" id="KW-1133">Transmembrane helix</keyword>
<feature type="transmembrane region" description="Helical" evidence="1">
    <location>
        <begin position="441"/>
        <end position="467"/>
    </location>
</feature>
<keyword evidence="1" id="KW-0812">Transmembrane</keyword>
<feature type="transmembrane region" description="Helical" evidence="1">
    <location>
        <begin position="346"/>
        <end position="362"/>
    </location>
</feature>
<dbReference type="EMBL" id="BRXY01000565">
    <property type="protein sequence ID" value="GMI00126.1"/>
    <property type="molecule type" value="Genomic_DNA"/>
</dbReference>
<reference evidence="4" key="1">
    <citation type="journal article" date="2023" name="Commun. Biol.">
        <title>Genome analysis of Parmales, the sister group of diatoms, reveals the evolutionary specialization of diatoms from phago-mixotrophs to photoautotrophs.</title>
        <authorList>
            <person name="Ban H."/>
            <person name="Sato S."/>
            <person name="Yoshikawa S."/>
            <person name="Yamada K."/>
            <person name="Nakamura Y."/>
            <person name="Ichinomiya M."/>
            <person name="Sato N."/>
            <person name="Blanc-Mathieu R."/>
            <person name="Endo H."/>
            <person name="Kuwata A."/>
            <person name="Ogata H."/>
        </authorList>
    </citation>
    <scope>NUCLEOTIDE SEQUENCE [LARGE SCALE GENOMIC DNA]</scope>
    <source>
        <strain evidence="4">NIES 3701</strain>
    </source>
</reference>
<dbReference type="PANTHER" id="PTHR11319">
    <property type="entry name" value="G PROTEIN-COUPLED RECEPTOR-RELATED"/>
    <property type="match status" value="1"/>
</dbReference>
<evidence type="ECO:0000259" key="2">
    <source>
        <dbReference type="Pfam" id="PF07699"/>
    </source>
</evidence>
<dbReference type="Proteomes" id="UP001165085">
    <property type="component" value="Unassembled WGS sequence"/>
</dbReference>
<feature type="domain" description="Tyrosine-protein kinase ephrin type A/B receptor-like" evidence="2">
    <location>
        <begin position="33"/>
        <end position="63"/>
    </location>
</feature>
<keyword evidence="1" id="KW-0472">Membrane</keyword>
<dbReference type="Pfam" id="PF07699">
    <property type="entry name" value="Ephrin_rec_like"/>
    <property type="match status" value="1"/>
</dbReference>
<dbReference type="PANTHER" id="PTHR11319:SF35">
    <property type="entry name" value="OUTER MEMBRANE PROTEIN PMPC-RELATED"/>
    <property type="match status" value="1"/>
</dbReference>